<dbReference type="InterPro" id="IPR036380">
    <property type="entry name" value="Isochorismatase-like_sf"/>
</dbReference>
<evidence type="ECO:0000313" key="4">
    <source>
        <dbReference type="Proteomes" id="UP000680132"/>
    </source>
</evidence>
<evidence type="ECO:0000256" key="1">
    <source>
        <dbReference type="ARBA" id="ARBA00022801"/>
    </source>
</evidence>
<dbReference type="Gene3D" id="3.40.50.850">
    <property type="entry name" value="Isochorismatase-like"/>
    <property type="match status" value="1"/>
</dbReference>
<organism evidence="3 4">
    <name type="scientific">Microbacterium stercoris</name>
    <dbReference type="NCBI Taxonomy" id="2820289"/>
    <lineage>
        <taxon>Bacteria</taxon>
        <taxon>Bacillati</taxon>
        <taxon>Actinomycetota</taxon>
        <taxon>Actinomycetes</taxon>
        <taxon>Micrococcales</taxon>
        <taxon>Microbacteriaceae</taxon>
        <taxon>Microbacterium</taxon>
    </lineage>
</organism>
<dbReference type="Pfam" id="PF00857">
    <property type="entry name" value="Isochorismatase"/>
    <property type="match status" value="1"/>
</dbReference>
<dbReference type="CDD" id="cd01014">
    <property type="entry name" value="nicotinamidase_related"/>
    <property type="match status" value="1"/>
</dbReference>
<reference evidence="3" key="1">
    <citation type="submission" date="2021-03" db="EMBL/GenBank/DDBJ databases">
        <title>Microbacterium sp. nov., a novel actinobacterium isolated from cow dung.</title>
        <authorList>
            <person name="Zhang L."/>
        </authorList>
    </citation>
    <scope>NUCLEOTIDE SEQUENCE</scope>
    <source>
        <strain evidence="3">NEAU-LLB</strain>
    </source>
</reference>
<name>A0A939QRJ0_9MICO</name>
<keyword evidence="1 3" id="KW-0378">Hydrolase</keyword>
<feature type="domain" description="Isochorismatase-like" evidence="2">
    <location>
        <begin position="32"/>
        <end position="174"/>
    </location>
</feature>
<accession>A0A939QRJ0</accession>
<evidence type="ECO:0000259" key="2">
    <source>
        <dbReference type="Pfam" id="PF00857"/>
    </source>
</evidence>
<dbReference type="SUPFAM" id="SSF52499">
    <property type="entry name" value="Isochorismatase-like hydrolases"/>
    <property type="match status" value="1"/>
</dbReference>
<dbReference type="PANTHER" id="PTHR43540:SF1">
    <property type="entry name" value="ISOCHORISMATASE HYDROLASE"/>
    <property type="match status" value="1"/>
</dbReference>
<sequence length="215" mass="22806">MDPSSRAPRWQDPDHPWPSRAACTVWNGTVTTALIVIDMQQGFDDAFWGPTTNRPGCEDNVARLIEAWRATGDPIVVVRHDSTSERSPLNPANPGNSLMDAVAAADPAILVTKSVNSAFYGEPDLEGWLRGSGISRIVVCGIQTNMCVETTARMAGNLGFEVEVPIDATRTFDLVGPDGVATPAATLMAVTATNLHGGGFATVTTTDELIARGAR</sequence>
<keyword evidence="4" id="KW-1185">Reference proteome</keyword>
<dbReference type="EMBL" id="JAGFOA010000004">
    <property type="protein sequence ID" value="MBO3664221.1"/>
    <property type="molecule type" value="Genomic_DNA"/>
</dbReference>
<dbReference type="InterPro" id="IPR000868">
    <property type="entry name" value="Isochorismatase-like_dom"/>
</dbReference>
<comment type="caution">
    <text evidence="3">The sequence shown here is derived from an EMBL/GenBank/DDBJ whole genome shotgun (WGS) entry which is preliminary data.</text>
</comment>
<gene>
    <name evidence="3" type="ORF">J5V96_11960</name>
</gene>
<dbReference type="Proteomes" id="UP000680132">
    <property type="component" value="Unassembled WGS sequence"/>
</dbReference>
<proteinExistence type="predicted"/>
<dbReference type="GO" id="GO:0016787">
    <property type="term" value="F:hydrolase activity"/>
    <property type="evidence" value="ECO:0007669"/>
    <property type="project" value="UniProtKB-KW"/>
</dbReference>
<protein>
    <submittedName>
        <fullName evidence="3">Cysteine hydrolase</fullName>
    </submittedName>
</protein>
<evidence type="ECO:0000313" key="3">
    <source>
        <dbReference type="EMBL" id="MBO3664221.1"/>
    </source>
</evidence>
<dbReference type="AlphaFoldDB" id="A0A939QRJ0"/>
<dbReference type="PANTHER" id="PTHR43540">
    <property type="entry name" value="PEROXYUREIDOACRYLATE/UREIDOACRYLATE AMIDOHYDROLASE-RELATED"/>
    <property type="match status" value="1"/>
</dbReference>
<dbReference type="InterPro" id="IPR050272">
    <property type="entry name" value="Isochorismatase-like_hydrls"/>
</dbReference>